<dbReference type="InterPro" id="IPR001173">
    <property type="entry name" value="Glyco_trans_2-like"/>
</dbReference>
<organism evidence="2 3">
    <name type="scientific">Polaromonas vacuolata</name>
    <dbReference type="NCBI Taxonomy" id="37448"/>
    <lineage>
        <taxon>Bacteria</taxon>
        <taxon>Pseudomonadati</taxon>
        <taxon>Pseudomonadota</taxon>
        <taxon>Betaproteobacteria</taxon>
        <taxon>Burkholderiales</taxon>
        <taxon>Comamonadaceae</taxon>
        <taxon>Polaromonas</taxon>
    </lineage>
</organism>
<evidence type="ECO:0000313" key="2">
    <source>
        <dbReference type="EMBL" id="QJC55777.1"/>
    </source>
</evidence>
<evidence type="ECO:0000313" key="3">
    <source>
        <dbReference type="Proteomes" id="UP000502041"/>
    </source>
</evidence>
<sequence>MNINISVAMATFNGEKYLREQLDSILNQTFLPYEMVICDDGSTDGTIDIVKEFSRSAPFPVFLYLNENNLGYADNFLKCAALCKGDWIAFSDQDDIWLSNKFQKICCVIESHPDDELVLIGHTSKMADGNLELTKQKIPNFKKDAYIKRGSNFGFYCIVGFSMVFRSNLITNIDTDLRPRLTSNSRKPPGHDQWIGMLANAVGDIAYISEPLAIWRRHDLSLTNPPPAHQTFADAAKISVSALNPDPYILLADMAKESAESFAKISLKSTSHKIQKRAFAASTNFAKLSRNFRLRAELYKISKKNKKIKILAQMLQLNAYGGQKFYALGWKSFAKDVLVVFGIISR</sequence>
<evidence type="ECO:0000259" key="1">
    <source>
        <dbReference type="Pfam" id="PF00535"/>
    </source>
</evidence>
<protein>
    <submittedName>
        <fullName evidence="2">Glycosyltransferase EpsE</fullName>
        <ecNumber evidence="2">2.4.-.-</ecNumber>
    </submittedName>
</protein>
<keyword evidence="2" id="KW-0328">Glycosyltransferase</keyword>
<dbReference type="Pfam" id="PF00535">
    <property type="entry name" value="Glycos_transf_2"/>
    <property type="match status" value="1"/>
</dbReference>
<keyword evidence="2" id="KW-0808">Transferase</keyword>
<gene>
    <name evidence="2" type="primary">epsE_1</name>
    <name evidence="2" type="ORF">HC248_01060</name>
</gene>
<dbReference type="AlphaFoldDB" id="A0A6H2H7N6"/>
<dbReference type="PANTHER" id="PTHR22916">
    <property type="entry name" value="GLYCOSYLTRANSFERASE"/>
    <property type="match status" value="1"/>
</dbReference>
<dbReference type="RefSeq" id="WP_168921589.1">
    <property type="nucleotide sequence ID" value="NZ_CP051461.1"/>
</dbReference>
<keyword evidence="3" id="KW-1185">Reference proteome</keyword>
<dbReference type="Gene3D" id="3.90.550.10">
    <property type="entry name" value="Spore Coat Polysaccharide Biosynthesis Protein SpsA, Chain A"/>
    <property type="match status" value="1"/>
</dbReference>
<dbReference type="SUPFAM" id="SSF53448">
    <property type="entry name" value="Nucleotide-diphospho-sugar transferases"/>
    <property type="match status" value="1"/>
</dbReference>
<name>A0A6H2H7N6_9BURK</name>
<dbReference type="EMBL" id="CP051461">
    <property type="protein sequence ID" value="QJC55777.1"/>
    <property type="molecule type" value="Genomic_DNA"/>
</dbReference>
<dbReference type="GO" id="GO:0016758">
    <property type="term" value="F:hexosyltransferase activity"/>
    <property type="evidence" value="ECO:0007669"/>
    <property type="project" value="UniProtKB-ARBA"/>
</dbReference>
<feature type="domain" description="Glycosyltransferase 2-like" evidence="1">
    <location>
        <begin position="6"/>
        <end position="166"/>
    </location>
</feature>
<dbReference type="EC" id="2.4.-.-" evidence="2"/>
<accession>A0A6H2H7N6</accession>
<dbReference type="InterPro" id="IPR029044">
    <property type="entry name" value="Nucleotide-diphossugar_trans"/>
</dbReference>
<dbReference type="KEGG" id="pvac:HC248_01060"/>
<proteinExistence type="predicted"/>
<dbReference type="Proteomes" id="UP000502041">
    <property type="component" value="Chromosome"/>
</dbReference>
<reference evidence="2 3" key="1">
    <citation type="submission" date="2020-04" db="EMBL/GenBank/DDBJ databases">
        <title>Complete genome of a Psychrophilic, Marine, Gas Vacuolate Bacterium Polaromonas vacuolata KCTC 22033T.</title>
        <authorList>
            <person name="Hwang K."/>
            <person name="Kim K.M."/>
        </authorList>
    </citation>
    <scope>NUCLEOTIDE SEQUENCE [LARGE SCALE GENOMIC DNA]</scope>
    <source>
        <strain evidence="2 3">KCTC 22033</strain>
    </source>
</reference>
<dbReference type="PANTHER" id="PTHR22916:SF3">
    <property type="entry name" value="UDP-GLCNAC:BETAGAL BETA-1,3-N-ACETYLGLUCOSAMINYLTRANSFERASE-LIKE PROTEIN 1"/>
    <property type="match status" value="1"/>
</dbReference>